<evidence type="ECO:0000313" key="2">
    <source>
        <dbReference type="Proteomes" id="UP000007947"/>
    </source>
</evidence>
<gene>
    <name evidence="1" type="ordered locus">MLP_44390</name>
</gene>
<dbReference type="Gene3D" id="3.40.50.2000">
    <property type="entry name" value="Glycogen Phosphorylase B"/>
    <property type="match status" value="1"/>
</dbReference>
<accession>F5XTK4</accession>
<protein>
    <recommendedName>
        <fullName evidence="3">Glycosyltransferase</fullName>
    </recommendedName>
</protein>
<dbReference type="STRING" id="1032480.MLP_44390"/>
<dbReference type="Proteomes" id="UP000007947">
    <property type="component" value="Chromosome"/>
</dbReference>
<name>F5XTK4_MICPN</name>
<evidence type="ECO:0000313" key="1">
    <source>
        <dbReference type="EMBL" id="BAK37453.1"/>
    </source>
</evidence>
<dbReference type="SUPFAM" id="SSF53756">
    <property type="entry name" value="UDP-Glycosyltransferase/glycogen phosphorylase"/>
    <property type="match status" value="1"/>
</dbReference>
<proteinExistence type="predicted"/>
<sequence>MALSAATLTTPEYQLHLSELASRISIHVLTAPLTPSRLLKLADTIGADHIVVPHGDELAVRFARGPRVAKGRVVTLLIMRDPRWELPTTPSRTIRGLAKLSFTALSRLGSRVRIVWLREPLHVAAKGESFAVDPFISYASEEQITAESALLRDTWPTAAHWFVITGGITPWKNLPLVLEAFARMDEEKRARCGLAVIGPIRHDSGVSSGSLRESAEAMGLTCVVDDRLLTNDEINVVVAAADTVIMAYSTHSPNSTLGKAYVLGTSIVAAGSRSIHRFVRNVGFDLVSPLEVNAIAENLTLAMDRAAPPRHPGALSAIEFADQLLDRSCRRR</sequence>
<evidence type="ECO:0008006" key="3">
    <source>
        <dbReference type="Google" id="ProtNLM"/>
    </source>
</evidence>
<organism evidence="1 2">
    <name type="scientific">Microlunatus phosphovorus (strain ATCC 700054 / DSM 10555 / JCM 9379 / NBRC 101784 / NCIMB 13414 / VKM Ac-1990 / NM-1)</name>
    <dbReference type="NCBI Taxonomy" id="1032480"/>
    <lineage>
        <taxon>Bacteria</taxon>
        <taxon>Bacillati</taxon>
        <taxon>Actinomycetota</taxon>
        <taxon>Actinomycetes</taxon>
        <taxon>Propionibacteriales</taxon>
        <taxon>Propionibacteriaceae</taxon>
        <taxon>Microlunatus</taxon>
    </lineage>
</organism>
<keyword evidence="2" id="KW-1185">Reference proteome</keyword>
<dbReference type="AlphaFoldDB" id="F5XTK4"/>
<dbReference type="EMBL" id="AP012204">
    <property type="protein sequence ID" value="BAK37453.1"/>
    <property type="molecule type" value="Genomic_DNA"/>
</dbReference>
<dbReference type="HOGENOM" id="CLU_836292_0_0_11"/>
<dbReference type="KEGG" id="mph:MLP_44390"/>
<reference evidence="1 2" key="1">
    <citation type="submission" date="2011-05" db="EMBL/GenBank/DDBJ databases">
        <title>Whole genome sequence of Microlunatus phosphovorus NM-1.</title>
        <authorList>
            <person name="Hosoyama A."/>
            <person name="Sasaki K."/>
            <person name="Harada T."/>
            <person name="Igarashi R."/>
            <person name="Kawakoshi A."/>
            <person name="Sasagawa M."/>
            <person name="Fukada J."/>
            <person name="Nakamura S."/>
            <person name="Katano Y."/>
            <person name="Hanada S."/>
            <person name="Kamagata Y."/>
            <person name="Nakamura N."/>
            <person name="Yamazaki S."/>
            <person name="Fujita N."/>
        </authorList>
    </citation>
    <scope>NUCLEOTIDE SEQUENCE [LARGE SCALE GENOMIC DNA]</scope>
    <source>
        <strain evidence="2">ATCC 700054 / DSM 10555 / JCM 9379 / NBRC 101784 / NCIMB 13414 / VKM Ac-1990 / NM-1</strain>
    </source>
</reference>
<dbReference type="eggNOG" id="COG0438">
    <property type="taxonomic scope" value="Bacteria"/>
</dbReference>